<dbReference type="PANTHER" id="PTHR10366">
    <property type="entry name" value="NAD DEPENDENT EPIMERASE/DEHYDRATASE"/>
    <property type="match status" value="1"/>
</dbReference>
<keyword evidence="5" id="KW-1185">Reference proteome</keyword>
<comment type="caution">
    <text evidence="4">The sequence shown here is derived from an EMBL/GenBank/DDBJ whole genome shotgun (WGS) entry which is preliminary data.</text>
</comment>
<dbReference type="InterPro" id="IPR036291">
    <property type="entry name" value="NAD(P)-bd_dom_sf"/>
</dbReference>
<dbReference type="InterPro" id="IPR001509">
    <property type="entry name" value="Epimerase_deHydtase"/>
</dbReference>
<feature type="domain" description="NAD-dependent epimerase/dehydratase" evidence="3">
    <location>
        <begin position="6"/>
        <end position="137"/>
    </location>
</feature>
<gene>
    <name evidence="4" type="ORF">Daus18300_008663</name>
</gene>
<accession>A0ABR3WHF7</accession>
<dbReference type="Gene3D" id="3.40.50.720">
    <property type="entry name" value="NAD(P)-binding Rossmann-like Domain"/>
    <property type="match status" value="1"/>
</dbReference>
<sequence length="338" mass="36036">MTAIFLITGASGLIGFRILLDALKAGHNVRYTVRSEEKAKVVSSNPAIKTLGITIGDRLSPVVIADFTADGAFDSALDGVTHIIHAGSPVPMPFFDPTTQVFEPTVKMATNLLESSLKSPSVRRVVITSSIVANLTPSSDRSAATASASTRIAPPSPLPKTFDSVMEAYVVGKQVEMRDSDEFVRARGPHFTVSHVVPGYVFGRNELALDTGMMQAHNSSNNFLMVGLLGGELPFPIHGGFAHVEDVAQVHLRVALEGAYAGKDVGIASKVDYGTIFDQIKDKYPEAVKAGTFKEGKVPTLPVDYDSSDARALLGGLKSFESAVSDVAAQYLELLEKE</sequence>
<organism evidence="4 5">
    <name type="scientific">Diaporthe australafricana</name>
    <dbReference type="NCBI Taxonomy" id="127596"/>
    <lineage>
        <taxon>Eukaryota</taxon>
        <taxon>Fungi</taxon>
        <taxon>Dikarya</taxon>
        <taxon>Ascomycota</taxon>
        <taxon>Pezizomycotina</taxon>
        <taxon>Sordariomycetes</taxon>
        <taxon>Sordariomycetidae</taxon>
        <taxon>Diaporthales</taxon>
        <taxon>Diaporthaceae</taxon>
        <taxon>Diaporthe</taxon>
    </lineage>
</organism>
<evidence type="ECO:0000256" key="1">
    <source>
        <dbReference type="ARBA" id="ARBA00023002"/>
    </source>
</evidence>
<keyword evidence="1" id="KW-0560">Oxidoreductase</keyword>
<evidence type="ECO:0000313" key="4">
    <source>
        <dbReference type="EMBL" id="KAL1861695.1"/>
    </source>
</evidence>
<protein>
    <recommendedName>
        <fullName evidence="3">NAD-dependent epimerase/dehydratase domain-containing protein</fullName>
    </recommendedName>
</protein>
<dbReference type="PANTHER" id="PTHR10366:SF564">
    <property type="entry name" value="STEROL-4-ALPHA-CARBOXYLATE 3-DEHYDROGENASE, DECARBOXYLATING"/>
    <property type="match status" value="1"/>
</dbReference>
<evidence type="ECO:0000256" key="2">
    <source>
        <dbReference type="ARBA" id="ARBA00023445"/>
    </source>
</evidence>
<proteinExistence type="inferred from homology"/>
<dbReference type="SUPFAM" id="SSF51735">
    <property type="entry name" value="NAD(P)-binding Rossmann-fold domains"/>
    <property type="match status" value="1"/>
</dbReference>
<dbReference type="Pfam" id="PF01370">
    <property type="entry name" value="Epimerase"/>
    <property type="match status" value="1"/>
</dbReference>
<dbReference type="Proteomes" id="UP001583177">
    <property type="component" value="Unassembled WGS sequence"/>
</dbReference>
<comment type="similarity">
    <text evidence="2">Belongs to the NAD(P)-dependent epimerase/dehydratase family. Dihydroflavonol-4-reductase subfamily.</text>
</comment>
<evidence type="ECO:0000313" key="5">
    <source>
        <dbReference type="Proteomes" id="UP001583177"/>
    </source>
</evidence>
<name>A0ABR3WHF7_9PEZI</name>
<dbReference type="InterPro" id="IPR050425">
    <property type="entry name" value="NAD(P)_dehydrat-like"/>
</dbReference>
<evidence type="ECO:0000259" key="3">
    <source>
        <dbReference type="Pfam" id="PF01370"/>
    </source>
</evidence>
<dbReference type="EMBL" id="JAWRVE010000083">
    <property type="protein sequence ID" value="KAL1861695.1"/>
    <property type="molecule type" value="Genomic_DNA"/>
</dbReference>
<reference evidence="4 5" key="1">
    <citation type="journal article" date="2024" name="IMA Fungus">
        <title>IMA Genome - F19 : A genome assembly and annotation guide to empower mycologists, including annotated draft genome sequences of Ceratocystis pirilliformis, Diaporthe australafricana, Fusarium ophioides, Paecilomyces lecythidis, and Sporothrix stenoceras.</title>
        <authorList>
            <person name="Aylward J."/>
            <person name="Wilson A.M."/>
            <person name="Visagie C.M."/>
            <person name="Spraker J."/>
            <person name="Barnes I."/>
            <person name="Buitendag C."/>
            <person name="Ceriani C."/>
            <person name="Del Mar Angel L."/>
            <person name="du Plessis D."/>
            <person name="Fuchs T."/>
            <person name="Gasser K."/>
            <person name="Kramer D."/>
            <person name="Li W."/>
            <person name="Munsamy K."/>
            <person name="Piso A."/>
            <person name="Price J.L."/>
            <person name="Sonnekus B."/>
            <person name="Thomas C."/>
            <person name="van der Nest A."/>
            <person name="van Dijk A."/>
            <person name="van Heerden A."/>
            <person name="van Vuuren N."/>
            <person name="Yilmaz N."/>
            <person name="Duong T.A."/>
            <person name="van der Merwe N.A."/>
            <person name="Wingfield M.J."/>
            <person name="Wingfield B.D."/>
        </authorList>
    </citation>
    <scope>NUCLEOTIDE SEQUENCE [LARGE SCALE GENOMIC DNA]</scope>
    <source>
        <strain evidence="4 5">CMW 18300</strain>
    </source>
</reference>